<feature type="region of interest" description="Disordered" evidence="12">
    <location>
        <begin position="126"/>
        <end position="158"/>
    </location>
</feature>
<reference evidence="14" key="1">
    <citation type="submission" date="2025-08" db="UniProtKB">
        <authorList>
            <consortium name="RefSeq"/>
        </authorList>
    </citation>
    <scope>IDENTIFICATION</scope>
</reference>
<keyword evidence="4" id="KW-0963">Cytoplasm</keyword>
<dbReference type="GeneID" id="115806436"/>
<dbReference type="RefSeq" id="XP_030622992.1">
    <property type="nucleotide sequence ID" value="XM_030767132.1"/>
</dbReference>
<dbReference type="GO" id="GO:0005819">
    <property type="term" value="C:spindle"/>
    <property type="evidence" value="ECO:0007669"/>
    <property type="project" value="UniProtKB-SubCell"/>
</dbReference>
<feature type="compositionally biased region" description="Basic residues" evidence="12">
    <location>
        <begin position="16"/>
        <end position="25"/>
    </location>
</feature>
<dbReference type="GO" id="GO:0005813">
    <property type="term" value="C:centrosome"/>
    <property type="evidence" value="ECO:0007669"/>
    <property type="project" value="TreeGrafter"/>
</dbReference>
<evidence type="ECO:0000256" key="6">
    <source>
        <dbReference type="ARBA" id="ARBA00022776"/>
    </source>
</evidence>
<feature type="region of interest" description="Disordered" evidence="12">
    <location>
        <begin position="488"/>
        <end position="509"/>
    </location>
</feature>
<comment type="subcellular location">
    <subcellularLocation>
        <location evidence="1">Cytoplasm</location>
        <location evidence="1">Cytoskeleton</location>
        <location evidence="1">Microtubule organizing center</location>
        <location evidence="1">Centrosome</location>
        <location evidence="1">Centriole</location>
    </subcellularLocation>
    <subcellularLocation>
        <location evidence="2">Cytoplasm</location>
        <location evidence="2">Cytoskeleton</location>
        <location evidence="2">Spindle</location>
    </subcellularLocation>
</comment>
<dbReference type="CTD" id="152185"/>
<accession>A0A6J2UUI7</accession>
<feature type="region of interest" description="Disordered" evidence="12">
    <location>
        <begin position="542"/>
        <end position="593"/>
    </location>
</feature>
<organism evidence="13 14">
    <name type="scientific">Chanos chanos</name>
    <name type="common">Milkfish</name>
    <name type="synonym">Mugil chanos</name>
    <dbReference type="NCBI Taxonomy" id="29144"/>
    <lineage>
        <taxon>Eukaryota</taxon>
        <taxon>Metazoa</taxon>
        <taxon>Chordata</taxon>
        <taxon>Craniata</taxon>
        <taxon>Vertebrata</taxon>
        <taxon>Euteleostomi</taxon>
        <taxon>Actinopterygii</taxon>
        <taxon>Neopterygii</taxon>
        <taxon>Teleostei</taxon>
        <taxon>Ostariophysi</taxon>
        <taxon>Gonorynchiformes</taxon>
        <taxon>Chanidae</taxon>
        <taxon>Chanos</taxon>
    </lineage>
</organism>
<feature type="compositionally biased region" description="Low complexity" evidence="12">
    <location>
        <begin position="272"/>
        <end position="283"/>
    </location>
</feature>
<evidence type="ECO:0000256" key="8">
    <source>
        <dbReference type="ARBA" id="ARBA00023212"/>
    </source>
</evidence>
<feature type="region of interest" description="Disordered" evidence="12">
    <location>
        <begin position="175"/>
        <end position="283"/>
    </location>
</feature>
<dbReference type="PANTHER" id="PTHR31167:SF3">
    <property type="entry name" value="SPINDLE AND CENTRIOLE-ASSOCIATED PROTEIN 1"/>
    <property type="match status" value="1"/>
</dbReference>
<dbReference type="Proteomes" id="UP000504632">
    <property type="component" value="Chromosome 3"/>
</dbReference>
<keyword evidence="5" id="KW-0132">Cell division</keyword>
<evidence type="ECO:0000256" key="7">
    <source>
        <dbReference type="ARBA" id="ARBA00023054"/>
    </source>
</evidence>
<evidence type="ECO:0000313" key="13">
    <source>
        <dbReference type="Proteomes" id="UP000504632"/>
    </source>
</evidence>
<feature type="coiled-coil region" evidence="11">
    <location>
        <begin position="358"/>
        <end position="410"/>
    </location>
</feature>
<dbReference type="GO" id="GO:0051301">
    <property type="term" value="P:cell division"/>
    <property type="evidence" value="ECO:0007669"/>
    <property type="project" value="UniProtKB-KW"/>
</dbReference>
<feature type="region of interest" description="Disordered" evidence="12">
    <location>
        <begin position="1"/>
        <end position="25"/>
    </location>
</feature>
<evidence type="ECO:0000256" key="3">
    <source>
        <dbReference type="ARBA" id="ARBA00018313"/>
    </source>
</evidence>
<feature type="compositionally biased region" description="Polar residues" evidence="12">
    <location>
        <begin position="664"/>
        <end position="682"/>
    </location>
</feature>
<keyword evidence="8" id="KW-0206">Cytoskeleton</keyword>
<evidence type="ECO:0000256" key="1">
    <source>
        <dbReference type="ARBA" id="ARBA00004114"/>
    </source>
</evidence>
<dbReference type="AlphaFoldDB" id="A0A6J2UUI7"/>
<feature type="region of interest" description="Disordered" evidence="12">
    <location>
        <begin position="621"/>
        <end position="695"/>
    </location>
</feature>
<protein>
    <recommendedName>
        <fullName evidence="3">Spindle and centriole-associated protein 1</fullName>
    </recommendedName>
    <alternativeName>
        <fullName evidence="10">Coiled-coil domain-containing protein 52</fullName>
    </alternativeName>
</protein>
<evidence type="ECO:0000313" key="14">
    <source>
        <dbReference type="RefSeq" id="XP_030622992.1"/>
    </source>
</evidence>
<dbReference type="InterPro" id="IPR031387">
    <property type="entry name" value="SPICE1"/>
</dbReference>
<feature type="region of interest" description="Disordered" evidence="12">
    <location>
        <begin position="432"/>
        <end position="456"/>
    </location>
</feature>
<feature type="compositionally biased region" description="Polar residues" evidence="12">
    <location>
        <begin position="553"/>
        <end position="564"/>
    </location>
</feature>
<feature type="compositionally biased region" description="Low complexity" evidence="12">
    <location>
        <begin position="625"/>
        <end position="634"/>
    </location>
</feature>
<proteinExistence type="predicted"/>
<keyword evidence="7 11" id="KW-0175">Coiled coil</keyword>
<dbReference type="GO" id="GO:0090307">
    <property type="term" value="P:mitotic spindle assembly"/>
    <property type="evidence" value="ECO:0007669"/>
    <property type="project" value="InterPro"/>
</dbReference>
<dbReference type="PANTHER" id="PTHR31167">
    <property type="entry name" value="SPINDLE AND CENTRIOLE ASSOCIATED PROTEIN 1 SPICE1"/>
    <property type="match status" value="1"/>
</dbReference>
<dbReference type="GO" id="GO:0005814">
    <property type="term" value="C:centriole"/>
    <property type="evidence" value="ECO:0007669"/>
    <property type="project" value="UniProtKB-SubCell"/>
</dbReference>
<dbReference type="InParanoid" id="A0A6J2UUI7"/>
<evidence type="ECO:0000256" key="12">
    <source>
        <dbReference type="SAM" id="MobiDB-lite"/>
    </source>
</evidence>
<name>A0A6J2UUI7_CHACN</name>
<keyword evidence="13" id="KW-1185">Reference proteome</keyword>
<evidence type="ECO:0000256" key="5">
    <source>
        <dbReference type="ARBA" id="ARBA00022618"/>
    </source>
</evidence>
<evidence type="ECO:0000256" key="9">
    <source>
        <dbReference type="ARBA" id="ARBA00023306"/>
    </source>
</evidence>
<dbReference type="OrthoDB" id="6361178at2759"/>
<keyword evidence="9" id="KW-0131">Cell cycle</keyword>
<feature type="compositionally biased region" description="Basic residues" evidence="12">
    <location>
        <begin position="255"/>
        <end position="267"/>
    </location>
</feature>
<dbReference type="FunCoup" id="A0A6J2UUI7">
    <property type="interactions" value="690"/>
</dbReference>
<gene>
    <name evidence="14" type="primary">spice1</name>
</gene>
<dbReference type="GO" id="GO:0051310">
    <property type="term" value="P:metaphase chromosome alignment"/>
    <property type="evidence" value="ECO:0007669"/>
    <property type="project" value="TreeGrafter"/>
</dbReference>
<dbReference type="GO" id="GO:0046599">
    <property type="term" value="P:regulation of centriole replication"/>
    <property type="evidence" value="ECO:0007669"/>
    <property type="project" value="TreeGrafter"/>
</dbReference>
<evidence type="ECO:0000256" key="4">
    <source>
        <dbReference type="ARBA" id="ARBA00022490"/>
    </source>
</evidence>
<evidence type="ECO:0000256" key="10">
    <source>
        <dbReference type="ARBA" id="ARBA00030722"/>
    </source>
</evidence>
<evidence type="ECO:0000256" key="2">
    <source>
        <dbReference type="ARBA" id="ARBA00004186"/>
    </source>
</evidence>
<sequence length="708" mass="76792">MSFVRISRTQGSQGKRPTRSKRVTAAKKEWVSTINDLSVHKATPEELARRHEMHRSQNRAAAQFELREKALQRRSRLDQFPISPGLDRARLNIIREVFSEQLQLQDVLQRSDRAMAVVKDLFGDAPHRHTGFPSITKAPECGSDPELPVLQKPSPPTQLSLLSQSVMDQQALNELENSEREYSDDDRDPALSFTSTSDVCRNKGKSSGGGSGDPAALNATMAVERVKSRQSQEDCEPPTTLASQVLNPDPAPIHTGRKNRPSRARRGRCAESSGLNSSGLSSLTGNQSSLELLQSMLGQVETELDALEFQGPETASQGPQECGRGITGFSMALVSTLGRLASHLRRTEEAVCKEGQERRRLEEEVKEQRSLIDALTAESLTLREESASLRALLQDRMAELEQRLDTVVLAMGGLGGLGLGVHTFGELNSREQRNGAIPTGSEETHSQGERDTGNQDSVSAAVLLSPPRQRDNHLPATGTCARSLQYSNGSCHGSRDSLDAPPVSPSSFASLPQRTSLLLHEASQSSILDQVADLTRQNAAVRTRLGQCRPSPTGGSTSGEQSAGKTPPAGDAERRVTPPTGQEAACVPGSSVSSLEERLQELNRQSVEARNRLLELIEQQRQNTSLRPSPSISPILPPHTGTLSPCRLTPEASVSMAEKGPSPHSRTVSRGSTGQISPQSLDGANRSARGQVDRRREEAWFALSAHVR</sequence>
<feature type="compositionally biased region" description="Basic and acidic residues" evidence="12">
    <location>
        <begin position="442"/>
        <end position="453"/>
    </location>
</feature>
<dbReference type="Pfam" id="PF15678">
    <property type="entry name" value="SPICE"/>
    <property type="match status" value="2"/>
</dbReference>
<keyword evidence="6" id="KW-0498">Mitosis</keyword>
<evidence type="ECO:0000256" key="11">
    <source>
        <dbReference type="SAM" id="Coils"/>
    </source>
</evidence>